<evidence type="ECO:0000313" key="6">
    <source>
        <dbReference type="Proteomes" id="UP000448762"/>
    </source>
</evidence>
<feature type="domain" description="SpaA-like prealbumin fold" evidence="4">
    <location>
        <begin position="326"/>
        <end position="415"/>
    </location>
</feature>
<evidence type="ECO:0000313" key="5">
    <source>
        <dbReference type="EMBL" id="KAA0686402.1"/>
    </source>
</evidence>
<evidence type="ECO:0000259" key="4">
    <source>
        <dbReference type="Pfam" id="PF17802"/>
    </source>
</evidence>
<reference evidence="5 6" key="1">
    <citation type="submission" date="2018-07" db="EMBL/GenBank/DDBJ databases">
        <title>High quality draft genome sequencing of Enterococcus faecium exhibiting probiotic potential isolated from mucus of freshwater fish.</title>
        <authorList>
            <person name="El-Jeni R."/>
            <person name="Ghedira K."/>
            <person name="Abdelhak S."/>
            <person name="El-Bour M."/>
            <person name="Bouhaouala-Zahar B."/>
        </authorList>
    </citation>
    <scope>NUCLEOTIDE SEQUENCE [LARGE SCALE GENOMIC DNA]</scope>
    <source>
        <strain evidence="5 6">R.A73</strain>
    </source>
</reference>
<dbReference type="Pfam" id="PF16555">
    <property type="entry name" value="GramPos_pilinD1"/>
    <property type="match status" value="1"/>
</dbReference>
<keyword evidence="2" id="KW-0472">Membrane</keyword>
<dbReference type="InterPro" id="IPR032364">
    <property type="entry name" value="GramPos_pilinD1_N"/>
</dbReference>
<dbReference type="NCBIfam" id="TIGR04226">
    <property type="entry name" value="RrgB_K2N_iso_D2"/>
    <property type="match status" value="1"/>
</dbReference>
<dbReference type="Gene3D" id="2.60.40.740">
    <property type="match status" value="1"/>
</dbReference>
<dbReference type="InterPro" id="IPR026466">
    <property type="entry name" value="Fim_isopep_form_D2_dom"/>
</dbReference>
<dbReference type="InterPro" id="IPR048052">
    <property type="entry name" value="FM1-like"/>
</dbReference>
<sequence length="500" mass="56147">MKKTKNVRVDRFAVLFFILLDFFIVSPTVSARESPITFTLHNLMFESEQMPSISQNDGMDSPDNFQEAKGLNGVTFAIYDVSDEFYKLRTEGSSVEDAQRKLAQKSDSGKILAESVTKTVDGEEGIASFRVSDNDEQGRDAIYRFAEIKSSDQVKEKSAPFVVVLPVTDSSNHKLTTIHLYPKSEQKIPVALTLTKKVENKQTDFADGDKVPYLITTTIPENINEIGTYTIKDTADPQLWLEPETIDLLISGEKIHTFHTQKTKHGFVLSDPGKDLSSFAGKKLTIRYQMTLKENSEKTTFDNEVRLTTDNQTVETHLAIQTGGKQFVKVDRQTKQRLADAQFLVKRDNQYLAQENGINHWVAKDDPRATIFTSSKDGTFSVHGLSFGSYELVEIKPPKGYVWSPAPILFEVEEGSYDPLHPIPLEIINEPEANRTNNGKTPDQMQTNGPSHEKSGGSFPKTNEEMLGSFSILGLLLVLSTGTAWFYKKQQKGNNRREIK</sequence>
<dbReference type="RefSeq" id="WP_149558456.1">
    <property type="nucleotide sequence ID" value="NZ_JADBBV010000019.1"/>
</dbReference>
<dbReference type="EMBL" id="QOVC01000015">
    <property type="protein sequence ID" value="KAA0686402.1"/>
    <property type="molecule type" value="Genomic_DNA"/>
</dbReference>
<dbReference type="Pfam" id="PF17802">
    <property type="entry name" value="SpaA"/>
    <property type="match status" value="1"/>
</dbReference>
<dbReference type="InterPro" id="IPR041033">
    <property type="entry name" value="SpaA_PFL_dom_1"/>
</dbReference>
<dbReference type="AlphaFoldDB" id="A0A7V7KSL6"/>
<evidence type="ECO:0000256" key="2">
    <source>
        <dbReference type="SAM" id="Phobius"/>
    </source>
</evidence>
<feature type="transmembrane region" description="Helical" evidence="2">
    <location>
        <begin position="466"/>
        <end position="487"/>
    </location>
</feature>
<keyword evidence="2" id="KW-1133">Transmembrane helix</keyword>
<dbReference type="NCBIfam" id="NF033902">
    <property type="entry name" value="iso_D2_wall_anc"/>
    <property type="match status" value="1"/>
</dbReference>
<accession>A0A7V7KSL6</accession>
<feature type="domain" description="Gram-positive pilin subunit D1 N-terminal" evidence="3">
    <location>
        <begin position="36"/>
        <end position="183"/>
    </location>
</feature>
<proteinExistence type="predicted"/>
<name>A0A7V7KSL6_ENTFC</name>
<evidence type="ECO:0000259" key="3">
    <source>
        <dbReference type="Pfam" id="PF16555"/>
    </source>
</evidence>
<evidence type="ECO:0000256" key="1">
    <source>
        <dbReference type="SAM" id="MobiDB-lite"/>
    </source>
</evidence>
<keyword evidence="2" id="KW-0812">Transmembrane</keyword>
<gene>
    <name evidence="5" type="ORF">DTX73_14070</name>
</gene>
<comment type="caution">
    <text evidence="5">The sequence shown here is derived from an EMBL/GenBank/DDBJ whole genome shotgun (WGS) entry which is preliminary data.</text>
</comment>
<organism evidence="5 6">
    <name type="scientific">Enterococcus faecium</name>
    <name type="common">Streptococcus faecium</name>
    <dbReference type="NCBI Taxonomy" id="1352"/>
    <lineage>
        <taxon>Bacteria</taxon>
        <taxon>Bacillati</taxon>
        <taxon>Bacillota</taxon>
        <taxon>Bacilli</taxon>
        <taxon>Lactobacillales</taxon>
        <taxon>Enterococcaceae</taxon>
        <taxon>Enterococcus</taxon>
    </lineage>
</organism>
<dbReference type="Proteomes" id="UP000448762">
    <property type="component" value="Unassembled WGS sequence"/>
</dbReference>
<dbReference type="Gene3D" id="2.60.40.10">
    <property type="entry name" value="Immunoglobulins"/>
    <property type="match status" value="2"/>
</dbReference>
<dbReference type="NCBIfam" id="TIGR01167">
    <property type="entry name" value="LPXTG_anchor"/>
    <property type="match status" value="1"/>
</dbReference>
<protein>
    <submittedName>
        <fullName evidence="5">Isopeptide-forming domain-containing fimbrial protein</fullName>
    </submittedName>
</protein>
<feature type="compositionally biased region" description="Polar residues" evidence="1">
    <location>
        <begin position="434"/>
        <end position="450"/>
    </location>
</feature>
<dbReference type="InterPro" id="IPR013783">
    <property type="entry name" value="Ig-like_fold"/>
</dbReference>
<feature type="region of interest" description="Disordered" evidence="1">
    <location>
        <begin position="432"/>
        <end position="461"/>
    </location>
</feature>